<sequence length="99" mass="12214">MNIYEARWNNVLKWAKKVKEHYDTGKYMIKWDWDFYPNEFDFIIDEENRVISIESKDKTSRYQIYEYDLNWDHGAYTAIEETNKMLADIELFMLIKVKI</sequence>
<gene>
    <name evidence="1" type="ORF">UFOVP1043_52</name>
</gene>
<dbReference type="EMBL" id="LR797001">
    <property type="protein sequence ID" value="CAB4180540.1"/>
    <property type="molecule type" value="Genomic_DNA"/>
</dbReference>
<name>A0A6J5Q724_9CAUD</name>
<accession>A0A6J5Q724</accession>
<proteinExistence type="predicted"/>
<evidence type="ECO:0000313" key="1">
    <source>
        <dbReference type="EMBL" id="CAB4180540.1"/>
    </source>
</evidence>
<reference evidence="1" key="1">
    <citation type="submission" date="2020-05" db="EMBL/GenBank/DDBJ databases">
        <authorList>
            <person name="Chiriac C."/>
            <person name="Salcher M."/>
            <person name="Ghai R."/>
            <person name="Kavagutti S V."/>
        </authorList>
    </citation>
    <scope>NUCLEOTIDE SEQUENCE</scope>
</reference>
<protein>
    <submittedName>
        <fullName evidence="1">Uncharacterized protein</fullName>
    </submittedName>
</protein>
<organism evidence="1">
    <name type="scientific">uncultured Caudovirales phage</name>
    <dbReference type="NCBI Taxonomy" id="2100421"/>
    <lineage>
        <taxon>Viruses</taxon>
        <taxon>Duplodnaviria</taxon>
        <taxon>Heunggongvirae</taxon>
        <taxon>Uroviricota</taxon>
        <taxon>Caudoviricetes</taxon>
        <taxon>Peduoviridae</taxon>
        <taxon>Maltschvirus</taxon>
        <taxon>Maltschvirus maltsch</taxon>
    </lineage>
</organism>